<dbReference type="InterPro" id="IPR036597">
    <property type="entry name" value="Fido-like_dom_sf"/>
</dbReference>
<dbReference type="InterPro" id="IPR006440">
    <property type="entry name" value="Doc"/>
</dbReference>
<gene>
    <name evidence="2" type="ORF">NCTC10047_00456</name>
</gene>
<dbReference type="PROSITE" id="PS51459">
    <property type="entry name" value="FIDO"/>
    <property type="match status" value="1"/>
</dbReference>
<dbReference type="NCBIfam" id="TIGR01550">
    <property type="entry name" value="DOC_P1"/>
    <property type="match status" value="1"/>
</dbReference>
<dbReference type="PANTHER" id="PTHR39426:SF1">
    <property type="entry name" value="HOMOLOGY TO DEATH-ON-CURING PROTEIN OF PHAGE P1"/>
    <property type="match status" value="1"/>
</dbReference>
<dbReference type="AlphaFoldDB" id="A0A447QX98"/>
<dbReference type="Pfam" id="PF02661">
    <property type="entry name" value="Fic"/>
    <property type="match status" value="1"/>
</dbReference>
<evidence type="ECO:0000313" key="2">
    <source>
        <dbReference type="EMBL" id="VEA74667.1"/>
    </source>
</evidence>
<feature type="domain" description="Fido" evidence="1">
    <location>
        <begin position="4"/>
        <end position="118"/>
    </location>
</feature>
<evidence type="ECO:0000259" key="1">
    <source>
        <dbReference type="PROSITE" id="PS51459"/>
    </source>
</evidence>
<dbReference type="EMBL" id="LR134156">
    <property type="protein sequence ID" value="VEA74667.1"/>
    <property type="molecule type" value="Genomic_DNA"/>
</dbReference>
<dbReference type="SUPFAM" id="SSF140931">
    <property type="entry name" value="Fic-like"/>
    <property type="match status" value="1"/>
</dbReference>
<accession>A0A447QX98</accession>
<dbReference type="Proteomes" id="UP000275676">
    <property type="component" value="Chromosome"/>
</dbReference>
<sequence>MIFLTAEDVIAFNEEIVTGVTNDPGRVEAVINRVENARHYDDVTDVYELAALYLITIARAHIFLDGNKRTAFQSMALFLMVNGVDLQASPQLEELTVDAAQGKLSASTVASLLRALTEPDQHGD</sequence>
<dbReference type="Gene3D" id="1.20.120.1870">
    <property type="entry name" value="Fic/DOC protein, Fido domain"/>
    <property type="match status" value="1"/>
</dbReference>
<name>A0A447QX98_SALER</name>
<dbReference type="PANTHER" id="PTHR39426">
    <property type="entry name" value="HOMOLOGY TO DEATH-ON-CURING PROTEIN OF PHAGE P1"/>
    <property type="match status" value="1"/>
</dbReference>
<dbReference type="InterPro" id="IPR053737">
    <property type="entry name" value="Type_II_TA_Toxin"/>
</dbReference>
<evidence type="ECO:0000313" key="3">
    <source>
        <dbReference type="Proteomes" id="UP000275676"/>
    </source>
</evidence>
<reference evidence="2 3" key="1">
    <citation type="submission" date="2018-12" db="EMBL/GenBank/DDBJ databases">
        <authorList>
            <consortium name="Pathogen Informatics"/>
        </authorList>
    </citation>
    <scope>NUCLEOTIDE SEQUENCE [LARGE SCALE GENOMIC DNA]</scope>
    <source>
        <strain evidence="2 3">NCTC10047</strain>
    </source>
</reference>
<organism evidence="2 3">
    <name type="scientific">Salmonella enterica subsp. arizonae</name>
    <dbReference type="NCBI Taxonomy" id="59203"/>
    <lineage>
        <taxon>Bacteria</taxon>
        <taxon>Pseudomonadati</taxon>
        <taxon>Pseudomonadota</taxon>
        <taxon>Gammaproteobacteria</taxon>
        <taxon>Enterobacterales</taxon>
        <taxon>Enterobacteriaceae</taxon>
        <taxon>Salmonella</taxon>
    </lineage>
</organism>
<proteinExistence type="predicted"/>
<dbReference type="InterPro" id="IPR003812">
    <property type="entry name" value="Fido"/>
</dbReference>
<dbReference type="PIRSF" id="PIRSF018297">
    <property type="entry name" value="Doc"/>
    <property type="match status" value="1"/>
</dbReference>
<protein>
    <submittedName>
        <fullName evidence="2">Death on curing protein</fullName>
    </submittedName>
</protein>
<dbReference type="GO" id="GO:0016301">
    <property type="term" value="F:kinase activity"/>
    <property type="evidence" value="ECO:0007669"/>
    <property type="project" value="InterPro"/>
</dbReference>